<protein>
    <submittedName>
        <fullName evidence="1">Uncharacterized protein</fullName>
    </submittedName>
</protein>
<name>A0A5N6YUF7_9EURO</name>
<sequence length="92" mass="10662">MCTNIMSRELWATLFPSHKRICTRVVAPSKHHIFPFLSCAQLPKAYKMVSTSASYKCPFPQNRDPIYSDKIVGFDPHSYSSGRWTRIREPRS</sequence>
<evidence type="ECO:0000313" key="1">
    <source>
        <dbReference type="EMBL" id="KAE8349071.1"/>
    </source>
</evidence>
<keyword evidence="2" id="KW-1185">Reference proteome</keyword>
<reference evidence="2" key="1">
    <citation type="submission" date="2019-04" db="EMBL/GenBank/DDBJ databases">
        <title>Friends and foes A comparative genomics studyof 23 Aspergillus species from section Flavi.</title>
        <authorList>
            <consortium name="DOE Joint Genome Institute"/>
            <person name="Kjaerbolling I."/>
            <person name="Vesth T."/>
            <person name="Frisvad J.C."/>
            <person name="Nybo J.L."/>
            <person name="Theobald S."/>
            <person name="Kildgaard S."/>
            <person name="Isbrandt T."/>
            <person name="Kuo A."/>
            <person name="Sato A."/>
            <person name="Lyhne E.K."/>
            <person name="Kogle M.E."/>
            <person name="Wiebenga A."/>
            <person name="Kun R.S."/>
            <person name="Lubbers R.J."/>
            <person name="Makela M.R."/>
            <person name="Barry K."/>
            <person name="Chovatia M."/>
            <person name="Clum A."/>
            <person name="Daum C."/>
            <person name="Haridas S."/>
            <person name="He G."/>
            <person name="LaButti K."/>
            <person name="Lipzen A."/>
            <person name="Mondo S."/>
            <person name="Riley R."/>
            <person name="Salamov A."/>
            <person name="Simmons B.A."/>
            <person name="Magnuson J.K."/>
            <person name="Henrissat B."/>
            <person name="Mortensen U.H."/>
            <person name="Larsen T.O."/>
            <person name="Devries R.P."/>
            <person name="Grigoriev I.V."/>
            <person name="Machida M."/>
            <person name="Baker S.E."/>
            <person name="Andersen M.R."/>
        </authorList>
    </citation>
    <scope>NUCLEOTIDE SEQUENCE [LARGE SCALE GENOMIC DNA]</scope>
    <source>
        <strain evidence="2">CBS 553.77</strain>
    </source>
</reference>
<dbReference type="AlphaFoldDB" id="A0A5N6YUF7"/>
<dbReference type="EMBL" id="ML739350">
    <property type="protein sequence ID" value="KAE8349071.1"/>
    <property type="molecule type" value="Genomic_DNA"/>
</dbReference>
<accession>A0A5N6YUF7</accession>
<organism evidence="1 2">
    <name type="scientific">Aspergillus coremiiformis</name>
    <dbReference type="NCBI Taxonomy" id="138285"/>
    <lineage>
        <taxon>Eukaryota</taxon>
        <taxon>Fungi</taxon>
        <taxon>Dikarya</taxon>
        <taxon>Ascomycota</taxon>
        <taxon>Pezizomycotina</taxon>
        <taxon>Eurotiomycetes</taxon>
        <taxon>Eurotiomycetidae</taxon>
        <taxon>Eurotiales</taxon>
        <taxon>Aspergillaceae</taxon>
        <taxon>Aspergillus</taxon>
        <taxon>Aspergillus subgen. Circumdati</taxon>
    </lineage>
</organism>
<gene>
    <name evidence="1" type="ORF">BDV28DRAFT_141991</name>
</gene>
<evidence type="ECO:0000313" key="2">
    <source>
        <dbReference type="Proteomes" id="UP000327118"/>
    </source>
</evidence>
<dbReference type="Proteomes" id="UP000327118">
    <property type="component" value="Unassembled WGS sequence"/>
</dbReference>
<proteinExistence type="predicted"/>